<protein>
    <submittedName>
        <fullName evidence="2">Glycosyltransferase</fullName>
    </submittedName>
</protein>
<dbReference type="Pfam" id="PF00534">
    <property type="entry name" value="Glycos_transf_1"/>
    <property type="match status" value="1"/>
</dbReference>
<feature type="domain" description="Glycosyl transferase family 1" evidence="1">
    <location>
        <begin position="238"/>
        <end position="390"/>
    </location>
</feature>
<dbReference type="Proteomes" id="UP001163152">
    <property type="component" value="Chromosome"/>
</dbReference>
<dbReference type="EMBL" id="CP113797">
    <property type="protein sequence ID" value="WAL58372.1"/>
    <property type="molecule type" value="Genomic_DNA"/>
</dbReference>
<evidence type="ECO:0000313" key="3">
    <source>
        <dbReference type="Proteomes" id="UP001163152"/>
    </source>
</evidence>
<dbReference type="InterPro" id="IPR001296">
    <property type="entry name" value="Glyco_trans_1"/>
</dbReference>
<accession>A0A9E8Z8Q4</accession>
<dbReference type="KEGG" id="tsin:OXH18_14395"/>
<keyword evidence="3" id="KW-1185">Reference proteome</keyword>
<gene>
    <name evidence="2" type="ORF">OXH18_14395</name>
</gene>
<dbReference type="Gene3D" id="3.40.50.2000">
    <property type="entry name" value="Glycogen Phosphorylase B"/>
    <property type="match status" value="1"/>
</dbReference>
<sequence length="429" mass="49113">MVVHKIQQQGMLLVLPVPFQMHNGQLLFEAQACNGLERWADNFGNVIVAAPVMPKSIAEHDRTIVWKNTAMLDNPQRFEFVLLPWAYSLRDFFAHYRSTRTLLAKLIHRSEYLQFAISSLWGDWAAIAALEAKKQNRPYAIHTDVVDYRVILQINQDKSLPKRLKARVLSSLMQQYHQWIIRNCSLGLWHGNDCYQAYSPFCKNSHLIHDVHTKSEDGITPAQLKAKLEQCQTNAPLRICYAGRMVDMKAPLDWIRAIAHAQQLGAPLEATWYGEGPLRPAMEQLIAELGLQNVVHLAGFERDRQALLQKIREAHVMLFTHITPESPRCLIESLICGTPIIGYHSAYPEDLLRGKGGGCLVPKQDWQQLGKTLHDLAMHRPRLVQLIQQAAANGEQYSDEFVFQERSRLITTHLSRPNHYSLMQELLRV</sequence>
<dbReference type="AlphaFoldDB" id="A0A9E8Z8Q4"/>
<evidence type="ECO:0000313" key="2">
    <source>
        <dbReference type="EMBL" id="WAL58372.1"/>
    </source>
</evidence>
<proteinExistence type="predicted"/>
<evidence type="ECO:0000259" key="1">
    <source>
        <dbReference type="Pfam" id="PF00534"/>
    </source>
</evidence>
<dbReference type="PANTHER" id="PTHR12526">
    <property type="entry name" value="GLYCOSYLTRANSFERASE"/>
    <property type="match status" value="1"/>
</dbReference>
<name>A0A9E8Z8Q4_9CYAN</name>
<reference evidence="2" key="1">
    <citation type="submission" date="2022-12" db="EMBL/GenBank/DDBJ databases">
        <title>Polyphasic identification of a Novel Hot-Spring Cyanobacterium Ocullathermofonsia sinensis gen nov. sp. nov. and Genomic Insights on its Adaptations to the Thermal Habitat.</title>
        <authorList>
            <person name="Daroch M."/>
            <person name="Tang J."/>
            <person name="Jiang Y."/>
        </authorList>
    </citation>
    <scope>NUCLEOTIDE SEQUENCE</scope>
    <source>
        <strain evidence="2">PKUAC-SCTA174</strain>
    </source>
</reference>
<dbReference type="SUPFAM" id="SSF53756">
    <property type="entry name" value="UDP-Glycosyltransferase/glycogen phosphorylase"/>
    <property type="match status" value="1"/>
</dbReference>
<dbReference type="RefSeq" id="WP_268607787.1">
    <property type="nucleotide sequence ID" value="NZ_CP113797.1"/>
</dbReference>
<organism evidence="2 3">
    <name type="scientific">Thermocoleostomius sinensis A174</name>
    <dbReference type="NCBI Taxonomy" id="2016057"/>
    <lineage>
        <taxon>Bacteria</taxon>
        <taxon>Bacillati</taxon>
        <taxon>Cyanobacteriota</taxon>
        <taxon>Cyanophyceae</taxon>
        <taxon>Oculatellales</taxon>
        <taxon>Oculatellaceae</taxon>
        <taxon>Thermocoleostomius</taxon>
    </lineage>
</organism>